<dbReference type="STRING" id="4795.A0A225V354"/>
<dbReference type="AlphaFoldDB" id="A0A225V354"/>
<organism evidence="1 2">
    <name type="scientific">Phytophthora megakarya</name>
    <dbReference type="NCBI Taxonomy" id="4795"/>
    <lineage>
        <taxon>Eukaryota</taxon>
        <taxon>Sar</taxon>
        <taxon>Stramenopiles</taxon>
        <taxon>Oomycota</taxon>
        <taxon>Peronosporomycetes</taxon>
        <taxon>Peronosporales</taxon>
        <taxon>Peronosporaceae</taxon>
        <taxon>Phytophthora</taxon>
    </lineage>
</organism>
<sequence>MSAALTNCDLNKIHTSISQVARLPTQNFYSLLTAFSIYLQTKKREKARAADGLQINDEHVATGLKSVRDAALLAMMWHTFGRAIDTCSARKHQLTLSASGELFFTYFSS</sequence>
<name>A0A225V354_9STRA</name>
<accession>A0A225V354</accession>
<keyword evidence="2" id="KW-1185">Reference proteome</keyword>
<evidence type="ECO:0000313" key="2">
    <source>
        <dbReference type="Proteomes" id="UP000198211"/>
    </source>
</evidence>
<dbReference type="EMBL" id="NBNE01008211">
    <property type="protein sequence ID" value="OWY99741.1"/>
    <property type="molecule type" value="Genomic_DNA"/>
</dbReference>
<proteinExistence type="predicted"/>
<dbReference type="Proteomes" id="UP000198211">
    <property type="component" value="Unassembled WGS sequence"/>
</dbReference>
<dbReference type="OrthoDB" id="127928at2759"/>
<protein>
    <submittedName>
        <fullName evidence="1">Uncharacterized protein</fullName>
    </submittedName>
</protein>
<gene>
    <name evidence="1" type="ORF">PHMEG_00029209</name>
</gene>
<evidence type="ECO:0000313" key="1">
    <source>
        <dbReference type="EMBL" id="OWY99741.1"/>
    </source>
</evidence>
<reference evidence="2" key="1">
    <citation type="submission" date="2017-03" db="EMBL/GenBank/DDBJ databases">
        <title>Phytopthora megakarya and P. palmivora, two closely related causual agents of cacao black pod achieved similar genome size and gene model numbers by different mechanisms.</title>
        <authorList>
            <person name="Ali S."/>
            <person name="Shao J."/>
            <person name="Larry D.J."/>
            <person name="Kronmiller B."/>
            <person name="Shen D."/>
            <person name="Strem M.D."/>
            <person name="Melnick R.L."/>
            <person name="Guiltinan M.J."/>
            <person name="Tyler B.M."/>
            <person name="Meinhardt L.W."/>
            <person name="Bailey B.A."/>
        </authorList>
    </citation>
    <scope>NUCLEOTIDE SEQUENCE [LARGE SCALE GENOMIC DNA]</scope>
    <source>
        <strain evidence="2">zdho120</strain>
    </source>
</reference>
<comment type="caution">
    <text evidence="1">The sequence shown here is derived from an EMBL/GenBank/DDBJ whole genome shotgun (WGS) entry which is preliminary data.</text>
</comment>